<proteinExistence type="predicted"/>
<evidence type="ECO:0000313" key="2">
    <source>
        <dbReference type="Proteomes" id="UP000828390"/>
    </source>
</evidence>
<protein>
    <submittedName>
        <fullName evidence="1">Uncharacterized protein</fullName>
    </submittedName>
</protein>
<sequence>MCSWPNCRFALHCSSCGASHTELNCPNHSQAQIIIIIISKTSFWSTNTANPATTFHLNPSAS</sequence>
<name>A0A9D4KN11_DREPO</name>
<organism evidence="1 2">
    <name type="scientific">Dreissena polymorpha</name>
    <name type="common">Zebra mussel</name>
    <name type="synonym">Mytilus polymorpha</name>
    <dbReference type="NCBI Taxonomy" id="45954"/>
    <lineage>
        <taxon>Eukaryota</taxon>
        <taxon>Metazoa</taxon>
        <taxon>Spiralia</taxon>
        <taxon>Lophotrochozoa</taxon>
        <taxon>Mollusca</taxon>
        <taxon>Bivalvia</taxon>
        <taxon>Autobranchia</taxon>
        <taxon>Heteroconchia</taxon>
        <taxon>Euheterodonta</taxon>
        <taxon>Imparidentia</taxon>
        <taxon>Neoheterodontei</taxon>
        <taxon>Myida</taxon>
        <taxon>Dreissenoidea</taxon>
        <taxon>Dreissenidae</taxon>
        <taxon>Dreissena</taxon>
    </lineage>
</organism>
<reference evidence="1" key="1">
    <citation type="journal article" date="2019" name="bioRxiv">
        <title>The Genome of the Zebra Mussel, Dreissena polymorpha: A Resource for Invasive Species Research.</title>
        <authorList>
            <person name="McCartney M.A."/>
            <person name="Auch B."/>
            <person name="Kono T."/>
            <person name="Mallez S."/>
            <person name="Zhang Y."/>
            <person name="Obille A."/>
            <person name="Becker A."/>
            <person name="Abrahante J.E."/>
            <person name="Garbe J."/>
            <person name="Badalamenti J.P."/>
            <person name="Herman A."/>
            <person name="Mangelson H."/>
            <person name="Liachko I."/>
            <person name="Sullivan S."/>
            <person name="Sone E.D."/>
            <person name="Koren S."/>
            <person name="Silverstein K.A.T."/>
            <person name="Beckman K.B."/>
            <person name="Gohl D.M."/>
        </authorList>
    </citation>
    <scope>NUCLEOTIDE SEQUENCE</scope>
    <source>
        <strain evidence="1">Duluth1</strain>
        <tissue evidence="1">Whole animal</tissue>
    </source>
</reference>
<comment type="caution">
    <text evidence="1">The sequence shown here is derived from an EMBL/GenBank/DDBJ whole genome shotgun (WGS) entry which is preliminary data.</text>
</comment>
<reference evidence="1" key="2">
    <citation type="submission" date="2020-11" db="EMBL/GenBank/DDBJ databases">
        <authorList>
            <person name="McCartney M.A."/>
            <person name="Auch B."/>
            <person name="Kono T."/>
            <person name="Mallez S."/>
            <person name="Becker A."/>
            <person name="Gohl D.M."/>
            <person name="Silverstein K.A.T."/>
            <person name="Koren S."/>
            <person name="Bechman K.B."/>
            <person name="Herman A."/>
            <person name="Abrahante J.E."/>
            <person name="Garbe J."/>
        </authorList>
    </citation>
    <scope>NUCLEOTIDE SEQUENCE</scope>
    <source>
        <strain evidence="1">Duluth1</strain>
        <tissue evidence="1">Whole animal</tissue>
    </source>
</reference>
<dbReference type="EMBL" id="JAIWYP010000004">
    <property type="protein sequence ID" value="KAH3842917.1"/>
    <property type="molecule type" value="Genomic_DNA"/>
</dbReference>
<dbReference type="Proteomes" id="UP000828390">
    <property type="component" value="Unassembled WGS sequence"/>
</dbReference>
<keyword evidence="2" id="KW-1185">Reference proteome</keyword>
<evidence type="ECO:0000313" key="1">
    <source>
        <dbReference type="EMBL" id="KAH3842917.1"/>
    </source>
</evidence>
<gene>
    <name evidence="1" type="ORF">DPMN_116421</name>
</gene>
<dbReference type="AlphaFoldDB" id="A0A9D4KN11"/>
<accession>A0A9D4KN11</accession>